<evidence type="ECO:0000313" key="2">
    <source>
        <dbReference type="EMBL" id="PCE64436.1"/>
    </source>
</evidence>
<comment type="caution">
    <text evidence="2">The sequence shown here is derived from an EMBL/GenBank/DDBJ whole genome shotgun (WGS) entry which is preliminary data.</text>
</comment>
<dbReference type="Gene3D" id="3.90.1150.200">
    <property type="match status" value="1"/>
</dbReference>
<dbReference type="EMBL" id="NBWU01000003">
    <property type="protein sequence ID" value="PCE64436.1"/>
    <property type="molecule type" value="Genomic_DNA"/>
</dbReference>
<evidence type="ECO:0000259" key="1">
    <source>
        <dbReference type="Pfam" id="PF08818"/>
    </source>
</evidence>
<proteinExistence type="predicted"/>
<dbReference type="OrthoDB" id="670608at2"/>
<gene>
    <name evidence="2" type="ORF">B7P33_09105</name>
</gene>
<dbReference type="AlphaFoldDB" id="A0A2A4G8X3"/>
<protein>
    <submittedName>
        <fullName evidence="2">2-dehydro-3-deoxyphosphooctonate aldolase</fullName>
    </submittedName>
</protein>
<reference evidence="2 3" key="1">
    <citation type="submission" date="2017-04" db="EMBL/GenBank/DDBJ databases">
        <title>A new member of the family Flavobacteriaceae isolated from ascidians.</title>
        <authorList>
            <person name="Chen L."/>
        </authorList>
    </citation>
    <scope>NUCLEOTIDE SEQUENCE [LARGE SCALE GENOMIC DNA]</scope>
    <source>
        <strain evidence="2 3">HQA918</strain>
    </source>
</reference>
<feature type="domain" description="YdhG-like" evidence="1">
    <location>
        <begin position="16"/>
        <end position="110"/>
    </location>
</feature>
<sequence length="120" mass="14240">MNPAETYILSQPEPFRSILLHIQFKIQAVVPKAEMRFKYKISFFYVDDRPLCYLNQSKDYVDVAFWHSAHMSKHLDKMEAAGRKVVRSLRYRDLEAIDDTVLTEVLEEALVYIDKSFYKK</sequence>
<dbReference type="InterPro" id="IPR014922">
    <property type="entry name" value="YdhG-like"/>
</dbReference>
<dbReference type="RefSeq" id="WP_097440557.1">
    <property type="nucleotide sequence ID" value="NZ_KZ300476.1"/>
</dbReference>
<name>A0A2A4G8X3_9FLAO</name>
<dbReference type="Proteomes" id="UP000219559">
    <property type="component" value="Unassembled WGS sequence"/>
</dbReference>
<dbReference type="SUPFAM" id="SSF159888">
    <property type="entry name" value="YdhG-like"/>
    <property type="match status" value="1"/>
</dbReference>
<organism evidence="2 3">
    <name type="scientific">Sediminicola luteus</name>
    <dbReference type="NCBI Taxonomy" id="319238"/>
    <lineage>
        <taxon>Bacteria</taxon>
        <taxon>Pseudomonadati</taxon>
        <taxon>Bacteroidota</taxon>
        <taxon>Flavobacteriia</taxon>
        <taxon>Flavobacteriales</taxon>
        <taxon>Flavobacteriaceae</taxon>
        <taxon>Sediminicola</taxon>
    </lineage>
</organism>
<dbReference type="Pfam" id="PF08818">
    <property type="entry name" value="DUF1801"/>
    <property type="match status" value="1"/>
</dbReference>
<keyword evidence="3" id="KW-1185">Reference proteome</keyword>
<evidence type="ECO:0000313" key="3">
    <source>
        <dbReference type="Proteomes" id="UP000219559"/>
    </source>
</evidence>
<accession>A0A2A4G8X3</accession>